<dbReference type="Gene3D" id="3.30.1490.190">
    <property type="match status" value="1"/>
</dbReference>
<dbReference type="GeneID" id="93509728"/>
<sequence>MFHGTGTYTVSAAAHPGTAISVDGASGAPSGAGSLLLKIIFSHAQPGTLVGEYATTPTGLRWSRQRELIVSALEAKGKFATTQELHTQLCRDGHRIGISTAYRTLAGLERGQRLDIVRQENGERRYQLRRSRLHRHHLICRQRGDSTALDAEVVEKWIDELPRTTGFIDIRHALELDGVCSRCITSHNE</sequence>
<evidence type="ECO:0000256" key="7">
    <source>
        <dbReference type="ARBA" id="ARBA00022833"/>
    </source>
</evidence>
<evidence type="ECO:0000256" key="3">
    <source>
        <dbReference type="ARBA" id="ARBA00011738"/>
    </source>
</evidence>
<evidence type="ECO:0000256" key="10">
    <source>
        <dbReference type="ARBA" id="ARBA00023163"/>
    </source>
</evidence>
<evidence type="ECO:0000256" key="5">
    <source>
        <dbReference type="ARBA" id="ARBA00022491"/>
    </source>
</evidence>
<evidence type="ECO:0000313" key="11">
    <source>
        <dbReference type="EMBL" id="MFI1460564.1"/>
    </source>
</evidence>
<keyword evidence="4" id="KW-0963">Cytoplasm</keyword>
<protein>
    <submittedName>
        <fullName evidence="11">Fur family transcriptional regulator</fullName>
    </submittedName>
</protein>
<dbReference type="Proteomes" id="UP001611263">
    <property type="component" value="Unassembled WGS sequence"/>
</dbReference>
<comment type="subcellular location">
    <subcellularLocation>
        <location evidence="1">Cytoplasm</location>
    </subcellularLocation>
</comment>
<dbReference type="InterPro" id="IPR043135">
    <property type="entry name" value="Fur_C"/>
</dbReference>
<gene>
    <name evidence="11" type="ORF">ACH4WX_07560</name>
</gene>
<dbReference type="Pfam" id="PF01475">
    <property type="entry name" value="FUR"/>
    <property type="match status" value="1"/>
</dbReference>
<dbReference type="InterPro" id="IPR002481">
    <property type="entry name" value="FUR"/>
</dbReference>
<evidence type="ECO:0000256" key="2">
    <source>
        <dbReference type="ARBA" id="ARBA00007957"/>
    </source>
</evidence>
<dbReference type="SUPFAM" id="SSF46785">
    <property type="entry name" value="Winged helix' DNA-binding domain"/>
    <property type="match status" value="1"/>
</dbReference>
<dbReference type="InterPro" id="IPR036388">
    <property type="entry name" value="WH-like_DNA-bd_sf"/>
</dbReference>
<dbReference type="RefSeq" id="WP_255218527.1">
    <property type="nucleotide sequence ID" value="NZ_JBIRUQ010000001.1"/>
</dbReference>
<dbReference type="PANTHER" id="PTHR33202:SF2">
    <property type="entry name" value="FERRIC UPTAKE REGULATION PROTEIN"/>
    <property type="match status" value="1"/>
</dbReference>
<keyword evidence="7" id="KW-0862">Zinc</keyword>
<keyword evidence="10" id="KW-0804">Transcription</keyword>
<dbReference type="PANTHER" id="PTHR33202">
    <property type="entry name" value="ZINC UPTAKE REGULATION PROTEIN"/>
    <property type="match status" value="1"/>
</dbReference>
<dbReference type="EMBL" id="JBIRUQ010000001">
    <property type="protein sequence ID" value="MFI1460564.1"/>
    <property type="molecule type" value="Genomic_DNA"/>
</dbReference>
<evidence type="ECO:0000313" key="12">
    <source>
        <dbReference type="Proteomes" id="UP001611263"/>
    </source>
</evidence>
<proteinExistence type="inferred from homology"/>
<name>A0ABW7TLS1_9NOCA</name>
<reference evidence="11 12" key="1">
    <citation type="submission" date="2024-10" db="EMBL/GenBank/DDBJ databases">
        <title>The Natural Products Discovery Center: Release of the First 8490 Sequenced Strains for Exploring Actinobacteria Biosynthetic Diversity.</title>
        <authorList>
            <person name="Kalkreuter E."/>
            <person name="Kautsar S.A."/>
            <person name="Yang D."/>
            <person name="Bader C.D."/>
            <person name="Teijaro C.N."/>
            <person name="Fluegel L."/>
            <person name="Davis C.M."/>
            <person name="Simpson J.R."/>
            <person name="Lauterbach L."/>
            <person name="Steele A.D."/>
            <person name="Gui C."/>
            <person name="Meng S."/>
            <person name="Li G."/>
            <person name="Viehrig K."/>
            <person name="Ye F."/>
            <person name="Su P."/>
            <person name="Kiefer A.F."/>
            <person name="Nichols A."/>
            <person name="Cepeda A.J."/>
            <person name="Yan W."/>
            <person name="Fan B."/>
            <person name="Jiang Y."/>
            <person name="Adhikari A."/>
            <person name="Zheng C.-J."/>
            <person name="Schuster L."/>
            <person name="Cowan T.M."/>
            <person name="Smanski M.J."/>
            <person name="Chevrette M.G."/>
            <person name="De Carvalho L.P.S."/>
            <person name="Shen B."/>
        </authorList>
    </citation>
    <scope>NUCLEOTIDE SEQUENCE [LARGE SCALE GENOMIC DNA]</scope>
    <source>
        <strain evidence="11 12">NPDC020568</strain>
    </source>
</reference>
<organism evidence="11 12">
    <name type="scientific">Nocardia carnea</name>
    <dbReference type="NCBI Taxonomy" id="37328"/>
    <lineage>
        <taxon>Bacteria</taxon>
        <taxon>Bacillati</taxon>
        <taxon>Actinomycetota</taxon>
        <taxon>Actinomycetes</taxon>
        <taxon>Mycobacteriales</taxon>
        <taxon>Nocardiaceae</taxon>
        <taxon>Nocardia</taxon>
    </lineage>
</organism>
<evidence type="ECO:0000256" key="6">
    <source>
        <dbReference type="ARBA" id="ARBA00022723"/>
    </source>
</evidence>
<dbReference type="InterPro" id="IPR036390">
    <property type="entry name" value="WH_DNA-bd_sf"/>
</dbReference>
<evidence type="ECO:0000256" key="4">
    <source>
        <dbReference type="ARBA" id="ARBA00022490"/>
    </source>
</evidence>
<keyword evidence="5" id="KW-0678">Repressor</keyword>
<evidence type="ECO:0000256" key="9">
    <source>
        <dbReference type="ARBA" id="ARBA00023125"/>
    </source>
</evidence>
<keyword evidence="12" id="KW-1185">Reference proteome</keyword>
<keyword evidence="9" id="KW-0238">DNA-binding</keyword>
<keyword evidence="8" id="KW-0805">Transcription regulation</keyword>
<keyword evidence="6" id="KW-0479">Metal-binding</keyword>
<dbReference type="CDD" id="cd07153">
    <property type="entry name" value="Fur_like"/>
    <property type="match status" value="1"/>
</dbReference>
<comment type="similarity">
    <text evidence="2">Belongs to the Fur family.</text>
</comment>
<evidence type="ECO:0000256" key="8">
    <source>
        <dbReference type="ARBA" id="ARBA00023015"/>
    </source>
</evidence>
<comment type="subunit">
    <text evidence="3">Homodimer.</text>
</comment>
<comment type="caution">
    <text evidence="11">The sequence shown here is derived from an EMBL/GenBank/DDBJ whole genome shotgun (WGS) entry which is preliminary data.</text>
</comment>
<dbReference type="Gene3D" id="1.10.10.10">
    <property type="entry name" value="Winged helix-like DNA-binding domain superfamily/Winged helix DNA-binding domain"/>
    <property type="match status" value="1"/>
</dbReference>
<evidence type="ECO:0000256" key="1">
    <source>
        <dbReference type="ARBA" id="ARBA00004496"/>
    </source>
</evidence>
<accession>A0ABW7TLS1</accession>